<dbReference type="InterPro" id="IPR001611">
    <property type="entry name" value="Leu-rich_rpt"/>
</dbReference>
<evidence type="ECO:0000313" key="2">
    <source>
        <dbReference type="Proteomes" id="UP001073122"/>
    </source>
</evidence>
<dbReference type="InterPro" id="IPR032675">
    <property type="entry name" value="LRR_dom_sf"/>
</dbReference>
<organism evidence="1 2">
    <name type="scientific">Chryseobacterium formosus</name>
    <dbReference type="NCBI Taxonomy" id="1537363"/>
    <lineage>
        <taxon>Bacteria</taxon>
        <taxon>Pseudomonadati</taxon>
        <taxon>Bacteroidota</taxon>
        <taxon>Flavobacteriia</taxon>
        <taxon>Flavobacteriales</taxon>
        <taxon>Weeksellaceae</taxon>
        <taxon>Chryseobacterium group</taxon>
        <taxon>Chryseobacterium</taxon>
    </lineage>
</organism>
<dbReference type="PROSITE" id="PS51450">
    <property type="entry name" value="LRR"/>
    <property type="match status" value="1"/>
</dbReference>
<dbReference type="RefSeq" id="WP_267265197.1">
    <property type="nucleotide sequence ID" value="NZ_JAOVZW010000008.1"/>
</dbReference>
<dbReference type="EMBL" id="JAOVZW010000008">
    <property type="protein sequence ID" value="MCX8523893.1"/>
    <property type="molecule type" value="Genomic_DNA"/>
</dbReference>
<dbReference type="InterPro" id="IPR051341">
    <property type="entry name" value="Zyg-11_UBL_adapter"/>
</dbReference>
<reference evidence="1" key="1">
    <citation type="submission" date="2022-10" db="EMBL/GenBank/DDBJ databases">
        <title>Chryseobacterium sp. nov., a novel bacterial species.</title>
        <authorList>
            <person name="Cao Y."/>
        </authorList>
    </citation>
    <scope>NUCLEOTIDE SEQUENCE</scope>
    <source>
        <strain evidence="1">CCTCC AB2015118</strain>
    </source>
</reference>
<sequence length="646" mass="75448">MKEDHQINIPPIIDEKTKRLEGILGIKPGEDYTISDISLKNLTIDDFPILLPYLNNIRTLRLSNSVISNFSELMKLNRCIYFQLDNVTFQNNDCTIIKDFPYEIRFSNMNFDANCMNGLQTSGPRKGHKHLFIKNCHIDNIQELSNIEGLYSLHLDKITFTYHPKKIKEKSIWMIHISDSQFEDISFIPFKKSVTYIEFKNCQIGSFDGISEFKKLEKIKIDTDSSVEKLQEIENRINKQIKCHFVQTEKPFGLKKVLGLKNYINHLHFTNLKEKTIDNLGKFKKVKVLSFDKSKFYVDAFLHIAKQIESVEMRDSAIKKHNYLEHFLNLTNFESICFSRDGKSIRNFSKLLPLKNQLKELDFYEDDEMHKKPVNYSIEQFTALESLKIGYEISSQTAESILKLKKLKKLNIDVTKTKKVFDLGNLKRLEFLIFNSRVKFTGFENLKRLKSLQIVNDRKFDVKTLPEMKSLKRLNFSAYDSSIKDLERFPNLEFLKLQGVKKLQLKALKKLKVLDLENSRINDLSSFETLPSLEKLNLSSIHGNINLEGISKFPNLKWLTFLESEELDDISGLEPLKKLERLDLYKTKVTDIRVLNTLPNLKEVNLLVDNAKELNLESQLDRPEIVIYCGLPSVNLWIWERDEFGI</sequence>
<name>A0ABT3XP34_9FLAO</name>
<dbReference type="PANTHER" id="PTHR12904">
    <property type="match status" value="1"/>
</dbReference>
<keyword evidence="2" id="KW-1185">Reference proteome</keyword>
<dbReference type="SUPFAM" id="SSF52058">
    <property type="entry name" value="L domain-like"/>
    <property type="match status" value="2"/>
</dbReference>
<protein>
    <submittedName>
        <fullName evidence="1">Uncharacterized protein</fullName>
    </submittedName>
</protein>
<accession>A0ABT3XP34</accession>
<dbReference type="PANTHER" id="PTHR12904:SF23">
    <property type="entry name" value="PROTEIN ZER-1 HOMOLOG"/>
    <property type="match status" value="1"/>
</dbReference>
<comment type="caution">
    <text evidence="1">The sequence shown here is derived from an EMBL/GenBank/DDBJ whole genome shotgun (WGS) entry which is preliminary data.</text>
</comment>
<evidence type="ECO:0000313" key="1">
    <source>
        <dbReference type="EMBL" id="MCX8523893.1"/>
    </source>
</evidence>
<proteinExistence type="predicted"/>
<dbReference type="Gene3D" id="3.80.10.10">
    <property type="entry name" value="Ribonuclease Inhibitor"/>
    <property type="match status" value="3"/>
</dbReference>
<gene>
    <name evidence="1" type="ORF">OF897_08140</name>
</gene>
<dbReference type="Proteomes" id="UP001073122">
    <property type="component" value="Unassembled WGS sequence"/>
</dbReference>